<dbReference type="InterPro" id="IPR003615">
    <property type="entry name" value="HNH_nuc"/>
</dbReference>
<reference evidence="4" key="1">
    <citation type="submission" date="2015-03" db="EMBL/GenBank/DDBJ databases">
        <authorList>
            <consortium name="Pathogen Informatics"/>
        </authorList>
    </citation>
    <scope>NUCLEOTIDE SEQUENCE [LARGE SCALE GENOMIC DNA]</scope>
    <source>
        <strain evidence="4">NCTC11134</strain>
        <plasmid evidence="4">2</plasmid>
    </source>
</reference>
<gene>
    <name evidence="3" type="ORF">ERS450000_03534</name>
</gene>
<dbReference type="SMART" id="SM00507">
    <property type="entry name" value="HNHc"/>
    <property type="match status" value="1"/>
</dbReference>
<keyword evidence="3" id="KW-0255">Endonuclease</keyword>
<evidence type="ECO:0000313" key="4">
    <source>
        <dbReference type="Proteomes" id="UP000057820"/>
    </source>
</evidence>
<keyword evidence="3" id="KW-0614">Plasmid</keyword>
<evidence type="ECO:0000313" key="3">
    <source>
        <dbReference type="EMBL" id="CRY79874.1"/>
    </source>
</evidence>
<accession>A0A0H5NXV4</accession>
<keyword evidence="3" id="KW-0378">Hydrolase</keyword>
<dbReference type="Gene3D" id="1.10.30.50">
    <property type="match status" value="1"/>
</dbReference>
<dbReference type="GO" id="GO:0008270">
    <property type="term" value="F:zinc ion binding"/>
    <property type="evidence" value="ECO:0007669"/>
    <property type="project" value="InterPro"/>
</dbReference>
<name>A0A0H5NXV4_NOCFR</name>
<dbReference type="CDD" id="cd00085">
    <property type="entry name" value="HNHc"/>
    <property type="match status" value="1"/>
</dbReference>
<proteinExistence type="predicted"/>
<dbReference type="AlphaFoldDB" id="A0A0H5NXV4"/>
<feature type="domain" description="HNH nuclease" evidence="2">
    <location>
        <begin position="20"/>
        <end position="78"/>
    </location>
</feature>
<sequence>MRKRRTQKPRAGLDSRAYRKATARLRARSQVCHICGNPIDVTLPYTDPMSWTADHIIPRSKGGHLLGEMKAAHRRCNSRRGNRPDRIEQLPTSRAWLSTGDLDTDTGRR</sequence>
<dbReference type="EMBL" id="LN868939">
    <property type="protein sequence ID" value="CRY79874.1"/>
    <property type="molecule type" value="Genomic_DNA"/>
</dbReference>
<keyword evidence="3" id="KW-0540">Nuclease</keyword>
<evidence type="ECO:0000256" key="1">
    <source>
        <dbReference type="SAM" id="MobiDB-lite"/>
    </source>
</evidence>
<feature type="region of interest" description="Disordered" evidence="1">
    <location>
        <begin position="74"/>
        <end position="109"/>
    </location>
</feature>
<dbReference type="Pfam" id="PF01844">
    <property type="entry name" value="HNH"/>
    <property type="match status" value="1"/>
</dbReference>
<dbReference type="InterPro" id="IPR002711">
    <property type="entry name" value="HNH"/>
</dbReference>
<dbReference type="GO" id="GO:0003676">
    <property type="term" value="F:nucleic acid binding"/>
    <property type="evidence" value="ECO:0007669"/>
    <property type="project" value="InterPro"/>
</dbReference>
<dbReference type="RefSeq" id="WP_098701579.1">
    <property type="nucleotide sequence ID" value="NZ_CP031418.1"/>
</dbReference>
<protein>
    <submittedName>
        <fullName evidence="3">HNH endonuclease</fullName>
    </submittedName>
</protein>
<dbReference type="KEGG" id="nfr:ERS450000_03534"/>
<dbReference type="Proteomes" id="UP000057820">
    <property type="component" value="Plasmid 2"/>
</dbReference>
<dbReference type="GO" id="GO:0004519">
    <property type="term" value="F:endonuclease activity"/>
    <property type="evidence" value="ECO:0007669"/>
    <property type="project" value="UniProtKB-KW"/>
</dbReference>
<evidence type="ECO:0000259" key="2">
    <source>
        <dbReference type="SMART" id="SM00507"/>
    </source>
</evidence>
<geneLocation type="plasmid" evidence="3">
    <name>2</name>
</geneLocation>
<organism evidence="3 4">
    <name type="scientific">Nocardia farcinica</name>
    <dbReference type="NCBI Taxonomy" id="37329"/>
    <lineage>
        <taxon>Bacteria</taxon>
        <taxon>Bacillati</taxon>
        <taxon>Actinomycetota</taxon>
        <taxon>Actinomycetes</taxon>
        <taxon>Mycobacteriales</taxon>
        <taxon>Nocardiaceae</taxon>
        <taxon>Nocardia</taxon>
    </lineage>
</organism>